<comment type="caution">
    <text evidence="2">The sequence shown here is derived from an EMBL/GenBank/DDBJ whole genome shotgun (WGS) entry which is preliminary data.</text>
</comment>
<dbReference type="EMBL" id="JACBXQ010000002">
    <property type="protein sequence ID" value="MBG9986090.1"/>
    <property type="molecule type" value="Genomic_DNA"/>
</dbReference>
<reference evidence="2 3" key="1">
    <citation type="submission" date="2020-07" db="EMBL/GenBank/DDBJ databases">
        <title>Facklamia lactis sp. nov., isolated from raw milk.</title>
        <authorList>
            <person name="Doll E.V."/>
            <person name="Huptas C."/>
            <person name="Staib L."/>
            <person name="Wenning M."/>
            <person name="Scherer S."/>
        </authorList>
    </citation>
    <scope>NUCLEOTIDE SEQUENCE [LARGE SCALE GENOMIC DNA]</scope>
    <source>
        <strain evidence="2 3">DSM 111018</strain>
    </source>
</reference>
<accession>A0ABS0LPK7</accession>
<protein>
    <submittedName>
        <fullName evidence="2">FAD/NAD(P)-binding protein</fullName>
    </submittedName>
</protein>
<evidence type="ECO:0000313" key="3">
    <source>
        <dbReference type="Proteomes" id="UP000721415"/>
    </source>
</evidence>
<dbReference type="PANTHER" id="PTHR40254">
    <property type="entry name" value="BLR0577 PROTEIN"/>
    <property type="match status" value="1"/>
</dbReference>
<keyword evidence="3" id="KW-1185">Reference proteome</keyword>
<dbReference type="Gene3D" id="3.50.50.60">
    <property type="entry name" value="FAD/NAD(P)-binding domain"/>
    <property type="match status" value="1"/>
</dbReference>
<feature type="domain" description="FAD-dependent urate hydroxylase HpyO/Asp monooxygenase CreE-like FAD/NAD(P)-binding" evidence="1">
    <location>
        <begin position="4"/>
        <end position="149"/>
    </location>
</feature>
<dbReference type="Pfam" id="PF13454">
    <property type="entry name" value="NAD_binding_9"/>
    <property type="match status" value="1"/>
</dbReference>
<dbReference type="PANTHER" id="PTHR40254:SF1">
    <property type="entry name" value="BLR0577 PROTEIN"/>
    <property type="match status" value="1"/>
</dbReference>
<sequence length="479" mass="55236">MKIAIVGQGLSGASLLRSLIEYAPKSFNYQITVYDPSDQLASGFAYQNDSGIPLMNTAVRALSCQLNNSQDLKEWLLVHHPHEANPNNFIPRLIYGQYLNQAYTKYYQLENIITLREEVLTCKKQEKGYLLTTSKSKDTFDVVFLALGHPPYADYYNLYGCEGYIHNPYPLSQTLNQLNPKHSVGIIGSGLTAIDIARTLKHDYNWESIIRFYIQDQPFHTVAMPNNFTDIIRNINEDWLFEQNLPLSLGCLVDQFKQDMLANHIDLHYITRNFSKGTHRSIRQQLAADDIQLSKLQRYLWDLNPILPQLYNALLPSERIKYHKKYSQFIKHIKSQMPRKSLCEIYQWFDSGEVDFISGLKKISTGQEKFLITTNHQEFHEVQLINATGFQHRIDLAPYLPPLIKQLWDDKLISPHPSHGLQVSYPSSQVVSIDKGLIPNLFLIGPWIDGVLLTSNDANITIRHAHRVGQNFWHKNIRL</sequence>
<dbReference type="InterPro" id="IPR038732">
    <property type="entry name" value="HpyO/CreE_NAD-binding"/>
</dbReference>
<gene>
    <name evidence="2" type="ORF">HZY91_04185</name>
</gene>
<organism evidence="2 3">
    <name type="scientific">Facklamia lactis</name>
    <dbReference type="NCBI Taxonomy" id="2749967"/>
    <lineage>
        <taxon>Bacteria</taxon>
        <taxon>Bacillati</taxon>
        <taxon>Bacillota</taxon>
        <taxon>Bacilli</taxon>
        <taxon>Lactobacillales</taxon>
        <taxon>Aerococcaceae</taxon>
        <taxon>Facklamia</taxon>
    </lineage>
</organism>
<dbReference type="InterPro" id="IPR036188">
    <property type="entry name" value="FAD/NAD-bd_sf"/>
</dbReference>
<evidence type="ECO:0000313" key="2">
    <source>
        <dbReference type="EMBL" id="MBG9986090.1"/>
    </source>
</evidence>
<dbReference type="Proteomes" id="UP000721415">
    <property type="component" value="Unassembled WGS sequence"/>
</dbReference>
<evidence type="ECO:0000259" key="1">
    <source>
        <dbReference type="Pfam" id="PF13454"/>
    </source>
</evidence>
<dbReference type="InterPro" id="IPR052189">
    <property type="entry name" value="L-asp_N-monooxygenase_NS-form"/>
</dbReference>
<name>A0ABS0LPK7_9LACT</name>
<dbReference type="RefSeq" id="WP_197115009.1">
    <property type="nucleotide sequence ID" value="NZ_JACBXQ010000002.1"/>
</dbReference>
<proteinExistence type="predicted"/>
<dbReference type="SUPFAM" id="SSF51905">
    <property type="entry name" value="FAD/NAD(P)-binding domain"/>
    <property type="match status" value="1"/>
</dbReference>